<evidence type="ECO:0008006" key="4">
    <source>
        <dbReference type="Google" id="ProtNLM"/>
    </source>
</evidence>
<dbReference type="STRING" id="751945.Theos_0546"/>
<organism evidence="2 3">
    <name type="scientific">Thermus oshimai JL-2</name>
    <dbReference type="NCBI Taxonomy" id="751945"/>
    <lineage>
        <taxon>Bacteria</taxon>
        <taxon>Thermotogati</taxon>
        <taxon>Deinococcota</taxon>
        <taxon>Deinococci</taxon>
        <taxon>Thermales</taxon>
        <taxon>Thermaceae</taxon>
        <taxon>Thermus</taxon>
    </lineage>
</organism>
<dbReference type="RefSeq" id="WP_016328805.1">
    <property type="nucleotide sequence ID" value="NC_019386.1"/>
</dbReference>
<name>K7QYC4_THEOS</name>
<evidence type="ECO:0000313" key="3">
    <source>
        <dbReference type="Proteomes" id="UP000000211"/>
    </source>
</evidence>
<dbReference type="AlphaFoldDB" id="K7QYC4"/>
<dbReference type="EMBL" id="CP003249">
    <property type="protein sequence ID" value="AFV75610.1"/>
    <property type="molecule type" value="Genomic_DNA"/>
</dbReference>
<proteinExistence type="predicted"/>
<evidence type="ECO:0000313" key="2">
    <source>
        <dbReference type="EMBL" id="AFV75610.1"/>
    </source>
</evidence>
<accession>K7QYC4</accession>
<sequence length="568" mass="62416">MRVRRKALALLYYLALEGPARRALLADLLWGHGAALQNLRVELHHLNEVLGGAFFRGQDPLSLPPVVELAEGTGEVPLEGLEGLSPEWDGWLQGLRARLGSRPQLQPLPERLRGVGPPHLLLLISPLGSDPEGVARALARHLGLPFRVGLGRGRGVFYLSEPFPPAERAAQMAENREGVYVLARSALGEDPPFFLAARVQYPPARTRVVTLEPLSWLEARRGPLKGMPFEEAARYYLHSGGWPLFLAELLAVGNPEALPQRVRAAVMLEASRLTPEERLALERLSVHPGPLEEGLVEALGASEALERLEALHWLSYREGGWVFADEVVRRVFCSALEPGVKRRLHRLAAEWLEAKGRLWAAFYHRMQLGEGPQDPPPLPPFLEPLFFPEGRLALDSWPQEGVGRGRRLHPELLPQGPVVLEGEEAAWTQRDGVPSALSWSLEAPALLELEARVFLASPLRVGLSGAGWPLVLQHPLGAVYFLPYGQAGRRGNQGVLPLEGGPFRLFLPPGFYQLQSHAERALVELRLRFYEAQPGEEAAFSLEALSPSPGLGPVGAGKGRGRGQEEEL</sequence>
<dbReference type="eggNOG" id="COG0470">
    <property type="taxonomic scope" value="Bacteria"/>
</dbReference>
<protein>
    <recommendedName>
        <fullName evidence="4">Transcriptional regulator</fullName>
    </recommendedName>
</protein>
<feature type="region of interest" description="Disordered" evidence="1">
    <location>
        <begin position="542"/>
        <end position="568"/>
    </location>
</feature>
<evidence type="ECO:0000256" key="1">
    <source>
        <dbReference type="SAM" id="MobiDB-lite"/>
    </source>
</evidence>
<dbReference type="Proteomes" id="UP000000211">
    <property type="component" value="Chromosome"/>
</dbReference>
<keyword evidence="3" id="KW-1185">Reference proteome</keyword>
<reference evidence="2 3" key="1">
    <citation type="journal article" date="2013" name="Genome Announc.">
        <title>Whole Genome Sequencing of Thermus oshimai JL-2 and Thermus thermophilus JL-18, Incomplete Denitrifiers from the United States Great Basin.</title>
        <authorList>
            <person name="Murugapiran S.K."/>
            <person name="Huntemann M."/>
            <person name="Wei C.L."/>
            <person name="Han J."/>
            <person name="Detter J.C."/>
            <person name="Han C.S."/>
            <person name="Erkkila T.H."/>
            <person name="Teshima H."/>
            <person name="Chen A."/>
            <person name="Kyrpides N."/>
            <person name="Mavrommatis K."/>
            <person name="Markowitz V."/>
            <person name="Szeto E."/>
            <person name="Ivanova N."/>
            <person name="Pagani I."/>
            <person name="Lam J."/>
            <person name="McDonald A.I."/>
            <person name="Dodsworth J.A."/>
            <person name="Pati A."/>
            <person name="Goodwin L."/>
            <person name="Peters L."/>
            <person name="Pitluck S."/>
            <person name="Woyke T."/>
            <person name="Hedlund B.P."/>
        </authorList>
    </citation>
    <scope>NUCLEOTIDE SEQUENCE</scope>
    <source>
        <strain evidence="2 3">JL-2</strain>
    </source>
</reference>
<dbReference type="HOGENOM" id="CLU_479751_0_0_0"/>
<dbReference type="KEGG" id="tos:Theos_0546"/>
<gene>
    <name evidence="2" type="ORF">Theos_0546</name>
</gene>